<name>A0A1R3X306_9RHOB</name>
<dbReference type="STRING" id="287098.SAMN05421665_1990"/>
<dbReference type="RefSeq" id="WP_311135456.1">
    <property type="nucleotide sequence ID" value="NZ_FTPR01000001.1"/>
</dbReference>
<dbReference type="PRINTS" id="PR00922">
    <property type="entry name" value="DADACBPTASE3"/>
</dbReference>
<dbReference type="GO" id="GO:0006508">
    <property type="term" value="P:proteolysis"/>
    <property type="evidence" value="ECO:0007669"/>
    <property type="project" value="InterPro"/>
</dbReference>
<dbReference type="NCBIfam" id="TIGR00666">
    <property type="entry name" value="PBP4"/>
    <property type="match status" value="1"/>
</dbReference>
<evidence type="ECO:0000313" key="5">
    <source>
        <dbReference type="Proteomes" id="UP000186997"/>
    </source>
</evidence>
<gene>
    <name evidence="4" type="ORF">SAMN05421665_1990</name>
</gene>
<dbReference type="InterPro" id="IPR006311">
    <property type="entry name" value="TAT_signal"/>
</dbReference>
<dbReference type="AlphaFoldDB" id="A0A1R3X306"/>
<keyword evidence="4" id="KW-0645">Protease</keyword>
<dbReference type="Gene3D" id="3.50.80.20">
    <property type="entry name" value="D-Ala-D-Ala carboxypeptidase C, peptidase S13"/>
    <property type="match status" value="1"/>
</dbReference>
<accession>A0A1R3X306</accession>
<evidence type="ECO:0000313" key="4">
    <source>
        <dbReference type="EMBL" id="SIT85106.1"/>
    </source>
</evidence>
<sequence length="487" mass="52388">MRLTRRALLSGAVSALATTAYAEAPLTSLRPIARVPARDAIAKMVSSRATSGAVGVVVADMQSGQILEDIDGTIAQPPASVTKAFTALYALEALGAQHTFETRIFADGPINDGVLDGNLILAGGGDPNLVTDQIAELAKRLKDTGLREVRGDLLVWDNALTNLDEIDDSQMDHLGYNPTVTGLNLNFNRVHFEWKQDGADYVTTLDARSANYRPEVTTAQIAIVDRAVPVFTYRNGGGVDQWTVARGALNKEGSRWLPVRNPALYAGEVFAVFARSHGIVLKPPQETMARPTGIPLVRYASAPLNEMMQSMLRFSTNITAEAAGLAATATRVGAQRGLRTSALSMALWAARRAEGIAPQFVDHSGLGDAARVSPRDMVRLLMAQNVMPTLQPILRDIALVGEDGQAIDDPQIAVKAKTGTLNFVSTLAGYVRTKSGRDLAFAIFASDLEAREAGKRQGVESPTGARSWNTRSRRLQQDILKHLALRV</sequence>
<proteinExistence type="inferred from homology"/>
<keyword evidence="3" id="KW-0732">Signal</keyword>
<dbReference type="Pfam" id="PF02113">
    <property type="entry name" value="Peptidase_S13"/>
    <property type="match status" value="1"/>
</dbReference>
<keyword evidence="5" id="KW-1185">Reference proteome</keyword>
<dbReference type="PANTHER" id="PTHR30023">
    <property type="entry name" value="D-ALANYL-D-ALANINE CARBOXYPEPTIDASE"/>
    <property type="match status" value="1"/>
</dbReference>
<dbReference type="GO" id="GO:0004185">
    <property type="term" value="F:serine-type carboxypeptidase activity"/>
    <property type="evidence" value="ECO:0007669"/>
    <property type="project" value="InterPro"/>
</dbReference>
<dbReference type="InterPro" id="IPR000667">
    <property type="entry name" value="Peptidase_S13"/>
</dbReference>
<feature type="signal peptide" evidence="3">
    <location>
        <begin position="1"/>
        <end position="22"/>
    </location>
</feature>
<protein>
    <submittedName>
        <fullName evidence="4">D-alanyl-D-alanine carboxypeptidase / D-alanyl-D-alanine-endopeptidase (Penicillin-binding protein 4)</fullName>
    </submittedName>
</protein>
<reference evidence="5" key="1">
    <citation type="submission" date="2017-01" db="EMBL/GenBank/DDBJ databases">
        <authorList>
            <person name="Varghese N."/>
            <person name="Submissions S."/>
        </authorList>
    </citation>
    <scope>NUCLEOTIDE SEQUENCE [LARGE SCALE GENOMIC DNA]</scope>
    <source>
        <strain evidence="5">DSM 29591</strain>
    </source>
</reference>
<dbReference type="Proteomes" id="UP000186997">
    <property type="component" value="Unassembled WGS sequence"/>
</dbReference>
<feature type="chain" id="PRO_5012571296" evidence="3">
    <location>
        <begin position="23"/>
        <end position="487"/>
    </location>
</feature>
<dbReference type="PROSITE" id="PS51318">
    <property type="entry name" value="TAT"/>
    <property type="match status" value="1"/>
</dbReference>
<dbReference type="InterPro" id="IPR012338">
    <property type="entry name" value="Beta-lactam/transpept-like"/>
</dbReference>
<dbReference type="GO" id="GO:0000270">
    <property type="term" value="P:peptidoglycan metabolic process"/>
    <property type="evidence" value="ECO:0007669"/>
    <property type="project" value="TreeGrafter"/>
</dbReference>
<evidence type="ECO:0000256" key="1">
    <source>
        <dbReference type="ARBA" id="ARBA00006096"/>
    </source>
</evidence>
<dbReference type="PANTHER" id="PTHR30023:SF0">
    <property type="entry name" value="PENICILLIN-SENSITIVE CARBOXYPEPTIDASE A"/>
    <property type="match status" value="1"/>
</dbReference>
<dbReference type="EMBL" id="FTPR01000001">
    <property type="protein sequence ID" value="SIT85106.1"/>
    <property type="molecule type" value="Genomic_DNA"/>
</dbReference>
<keyword evidence="4" id="KW-0121">Carboxypeptidase</keyword>
<dbReference type="SUPFAM" id="SSF56601">
    <property type="entry name" value="beta-lactamase/transpeptidase-like"/>
    <property type="match status" value="1"/>
</dbReference>
<comment type="similarity">
    <text evidence="1">Belongs to the peptidase S13 family.</text>
</comment>
<evidence type="ECO:0000256" key="2">
    <source>
        <dbReference type="ARBA" id="ARBA00022801"/>
    </source>
</evidence>
<keyword evidence="2" id="KW-0378">Hydrolase</keyword>
<dbReference type="Gene3D" id="3.40.710.10">
    <property type="entry name" value="DD-peptidase/beta-lactamase superfamily"/>
    <property type="match status" value="2"/>
</dbReference>
<evidence type="ECO:0000256" key="3">
    <source>
        <dbReference type="SAM" id="SignalP"/>
    </source>
</evidence>
<organism evidence="4 5">
    <name type="scientific">Yoonia rosea</name>
    <dbReference type="NCBI Taxonomy" id="287098"/>
    <lineage>
        <taxon>Bacteria</taxon>
        <taxon>Pseudomonadati</taxon>
        <taxon>Pseudomonadota</taxon>
        <taxon>Alphaproteobacteria</taxon>
        <taxon>Rhodobacterales</taxon>
        <taxon>Paracoccaceae</taxon>
        <taxon>Yoonia</taxon>
    </lineage>
</organism>